<evidence type="ECO:0000313" key="2">
    <source>
        <dbReference type="EnsemblMetazoa" id="Aqu2.1.43264_001"/>
    </source>
</evidence>
<dbReference type="EnsemblMetazoa" id="Aqu2.1.43264_001">
    <property type="protein sequence ID" value="Aqu2.1.43264_001"/>
    <property type="gene ID" value="Aqu2.1.43264"/>
</dbReference>
<dbReference type="Proteomes" id="UP000007879">
    <property type="component" value="Unassembled WGS sequence"/>
</dbReference>
<dbReference type="InParanoid" id="A0A1X7VTR0"/>
<sequence>MSGENQPLTSPPGGQTIVITQPPTFVVYERRFGTGDHYLLLSIIISIVCFLFCGWLTLICTIPAILFALSAQDAESRGDNVTMEKKAKTALILDIAGMITGAVSFACFVIIVIFNS</sequence>
<evidence type="ECO:0000313" key="3">
    <source>
        <dbReference type="Proteomes" id="UP000007879"/>
    </source>
</evidence>
<accession>A0A1X7VTR0</accession>
<keyword evidence="1" id="KW-0472">Membrane</keyword>
<keyword evidence="1" id="KW-1133">Transmembrane helix</keyword>
<dbReference type="AlphaFoldDB" id="A0A1X7VTR0"/>
<reference evidence="3" key="1">
    <citation type="journal article" date="2010" name="Nature">
        <title>The Amphimedon queenslandica genome and the evolution of animal complexity.</title>
        <authorList>
            <person name="Srivastava M."/>
            <person name="Simakov O."/>
            <person name="Chapman J."/>
            <person name="Fahey B."/>
            <person name="Gauthier M.E."/>
            <person name="Mitros T."/>
            <person name="Richards G.S."/>
            <person name="Conaco C."/>
            <person name="Dacre M."/>
            <person name="Hellsten U."/>
            <person name="Larroux C."/>
            <person name="Putnam N.H."/>
            <person name="Stanke M."/>
            <person name="Adamska M."/>
            <person name="Darling A."/>
            <person name="Degnan S.M."/>
            <person name="Oakley T.H."/>
            <person name="Plachetzki D.C."/>
            <person name="Zhai Y."/>
            <person name="Adamski M."/>
            <person name="Calcino A."/>
            <person name="Cummins S.F."/>
            <person name="Goodstein D.M."/>
            <person name="Harris C."/>
            <person name="Jackson D.J."/>
            <person name="Leys S.P."/>
            <person name="Shu S."/>
            <person name="Woodcroft B.J."/>
            <person name="Vervoort M."/>
            <person name="Kosik K.S."/>
            <person name="Manning G."/>
            <person name="Degnan B.M."/>
            <person name="Rokhsar D.S."/>
        </authorList>
    </citation>
    <scope>NUCLEOTIDE SEQUENCE [LARGE SCALE GENOMIC DNA]</scope>
</reference>
<feature type="transmembrane region" description="Helical" evidence="1">
    <location>
        <begin position="90"/>
        <end position="114"/>
    </location>
</feature>
<reference evidence="2" key="2">
    <citation type="submission" date="2017-05" db="UniProtKB">
        <authorList>
            <consortium name="EnsemblMetazoa"/>
        </authorList>
    </citation>
    <scope>IDENTIFICATION</scope>
</reference>
<evidence type="ECO:0000256" key="1">
    <source>
        <dbReference type="SAM" id="Phobius"/>
    </source>
</evidence>
<organism evidence="2">
    <name type="scientific">Amphimedon queenslandica</name>
    <name type="common">Sponge</name>
    <dbReference type="NCBI Taxonomy" id="400682"/>
    <lineage>
        <taxon>Eukaryota</taxon>
        <taxon>Metazoa</taxon>
        <taxon>Porifera</taxon>
        <taxon>Demospongiae</taxon>
        <taxon>Heteroscleromorpha</taxon>
        <taxon>Haplosclerida</taxon>
        <taxon>Niphatidae</taxon>
        <taxon>Amphimedon</taxon>
    </lineage>
</organism>
<keyword evidence="1" id="KW-0812">Transmembrane</keyword>
<protein>
    <submittedName>
        <fullName evidence="2">Uncharacterized protein</fullName>
    </submittedName>
</protein>
<name>A0A1X7VTR0_AMPQE</name>
<gene>
    <name evidence="2" type="primary">100637740</name>
</gene>
<proteinExistence type="predicted"/>
<feature type="transmembrane region" description="Helical" evidence="1">
    <location>
        <begin position="38"/>
        <end position="69"/>
    </location>
</feature>
<dbReference type="EnsemblMetazoa" id="XM_003382834.3">
    <property type="protein sequence ID" value="XP_003382882.1"/>
    <property type="gene ID" value="LOC100637740"/>
</dbReference>
<keyword evidence="3" id="KW-1185">Reference proteome</keyword>
<dbReference type="OrthoDB" id="6083617at2759"/>
<dbReference type="KEGG" id="aqu:100637740"/>